<dbReference type="OrthoDB" id="210273at2"/>
<dbReference type="Gene3D" id="3.30.457.10">
    <property type="entry name" value="Copper amine oxidase-like, N-terminal domain"/>
    <property type="match status" value="1"/>
</dbReference>
<dbReference type="PANTHER" id="PTHR37841:SF1">
    <property type="entry name" value="DUF3298 DOMAIN-CONTAINING PROTEIN"/>
    <property type="match status" value="1"/>
</dbReference>
<dbReference type="InterPro" id="IPR036582">
    <property type="entry name" value="Mao_N_sf"/>
</dbReference>
<accession>A0A4R3MMX0</accession>
<proteinExistence type="predicted"/>
<comment type="caution">
    <text evidence="2">The sequence shown here is derived from an EMBL/GenBank/DDBJ whole genome shotgun (WGS) entry which is preliminary data.</text>
</comment>
<dbReference type="Pfam" id="PF07833">
    <property type="entry name" value="Cu_amine_oxidN1"/>
    <property type="match status" value="1"/>
</dbReference>
<dbReference type="AlphaFoldDB" id="A0A4R3MMX0"/>
<sequence length="511" mass="58138">MKKLIVTLMMIFLLVLTTKPLLAREEVSFEIKINGQILNIPKGMGAPFIDISSRTQIPARAIIEGLGYVVLWNNDTQTIAILDKKDNLKATLVIGSRLVKLSGGEIIEMDTEAILGSDGRTYVPLRFVSQALGFLIPDDGYAFKDGVHKIDLINSEEINKLSVVLNEKPLYKVWESFFNGRRYVSRYSFMDNQGNIVIEPKEFRDVNNFREGLAVVTYDRRSYGYINTVGDMVIEPNFFRAFDFFEGFARVILFEDRHGIIDKEGSIVFAFDNRSSSIISDFKNGLALARINGEYVFINTAGEIVVRPEIKANDADNFSEDLALIKNYSGWGFINKKGKVIIPLQYLFAKNFSEGIAAVQDKNSKKWGYINKQGDYIIEPKYYEAETFSEGLALVNIGERFNNYYVFIDREGNYIVDLYKVIENIHKEFSDTWIYDVTNFSEGFVAVSYRTYIPNVIGPVSNTSYIDQKGNILTTIYHGHGQLGYGHEFRDGIAEVGNYYINNTGKIIKKW</sequence>
<evidence type="ECO:0000259" key="1">
    <source>
        <dbReference type="Pfam" id="PF07833"/>
    </source>
</evidence>
<feature type="domain" description="Copper amine oxidase-like N-terminal" evidence="1">
    <location>
        <begin position="45"/>
        <end position="136"/>
    </location>
</feature>
<evidence type="ECO:0000313" key="3">
    <source>
        <dbReference type="Proteomes" id="UP000294902"/>
    </source>
</evidence>
<keyword evidence="3" id="KW-1185">Reference proteome</keyword>
<dbReference type="Proteomes" id="UP000294902">
    <property type="component" value="Unassembled WGS sequence"/>
</dbReference>
<reference evidence="2 3" key="1">
    <citation type="submission" date="2019-03" db="EMBL/GenBank/DDBJ databases">
        <title>Genomic Encyclopedia of Type Strains, Phase IV (KMG-IV): sequencing the most valuable type-strain genomes for metagenomic binning, comparative biology and taxonomic classification.</title>
        <authorList>
            <person name="Goeker M."/>
        </authorList>
    </citation>
    <scope>NUCLEOTIDE SEQUENCE [LARGE SCALE GENOMIC DNA]</scope>
    <source>
        <strain evidence="2 3">DSM 24629</strain>
    </source>
</reference>
<dbReference type="SUPFAM" id="SSF69360">
    <property type="entry name" value="Cell wall binding repeat"/>
    <property type="match status" value="1"/>
</dbReference>
<dbReference type="Pfam" id="PF14903">
    <property type="entry name" value="WG_beta_rep"/>
    <property type="match status" value="6"/>
</dbReference>
<dbReference type="PANTHER" id="PTHR37841">
    <property type="entry name" value="GLR2918 PROTEIN"/>
    <property type="match status" value="1"/>
</dbReference>
<gene>
    <name evidence="2" type="ORF">EDC18_10711</name>
</gene>
<dbReference type="InterPro" id="IPR032774">
    <property type="entry name" value="WG_beta_rep"/>
</dbReference>
<name>A0A4R3MMX0_9FIRM</name>
<dbReference type="SUPFAM" id="SSF55383">
    <property type="entry name" value="Copper amine oxidase, domain N"/>
    <property type="match status" value="1"/>
</dbReference>
<dbReference type="InterPro" id="IPR012854">
    <property type="entry name" value="Cu_amine_oxidase-like_N"/>
</dbReference>
<dbReference type="RefSeq" id="WP_132252756.1">
    <property type="nucleotide sequence ID" value="NZ_SMAL01000007.1"/>
</dbReference>
<protein>
    <submittedName>
        <fullName evidence="2">WG repeat protein</fullName>
    </submittedName>
</protein>
<evidence type="ECO:0000313" key="2">
    <source>
        <dbReference type="EMBL" id="TCT13942.1"/>
    </source>
</evidence>
<organism evidence="2 3">
    <name type="scientific">Natranaerovirga pectinivora</name>
    <dbReference type="NCBI Taxonomy" id="682400"/>
    <lineage>
        <taxon>Bacteria</taxon>
        <taxon>Bacillati</taxon>
        <taxon>Bacillota</taxon>
        <taxon>Clostridia</taxon>
        <taxon>Lachnospirales</taxon>
        <taxon>Natranaerovirgaceae</taxon>
        <taxon>Natranaerovirga</taxon>
    </lineage>
</organism>
<dbReference type="EMBL" id="SMAL01000007">
    <property type="protein sequence ID" value="TCT13942.1"/>
    <property type="molecule type" value="Genomic_DNA"/>
</dbReference>